<dbReference type="KEGG" id="vg:65099862"/>
<evidence type="ECO:0000259" key="1">
    <source>
        <dbReference type="SMART" id="SM00672"/>
    </source>
</evidence>
<dbReference type="SMART" id="SM00672">
    <property type="entry name" value="CAP10"/>
    <property type="match status" value="1"/>
</dbReference>
<proteinExistence type="predicted"/>
<keyword evidence="2" id="KW-0808">Transferase</keyword>
<reference evidence="2" key="2">
    <citation type="journal article" date="2017" name="Sci. Rep.">
        <title>Characterization of a new member of Iridoviridae, Shrimp hemocyte iridescent virus (SHIV), found in white leg shrimp (Litopenaeus vannamei).</title>
        <authorList>
            <person name="Qiu L."/>
            <person name="Chen M.M."/>
            <person name="Wan X.Y."/>
            <person name="Li C."/>
            <person name="Zhang Q.L."/>
            <person name="Wang R.Y."/>
            <person name="Cheng D.Y."/>
            <person name="Dong X."/>
            <person name="Yang B."/>
            <person name="Wang X.H."/>
            <person name="Xiang J.H."/>
            <person name="Huang J."/>
        </authorList>
    </citation>
    <scope>NUCLEOTIDE SEQUENCE [LARGE SCALE GENOMIC DNA]</scope>
    <source>
        <strain evidence="2">20141215</strain>
    </source>
</reference>
<dbReference type="GO" id="GO:0016301">
    <property type="term" value="F:kinase activity"/>
    <property type="evidence" value="ECO:0007669"/>
    <property type="project" value="UniProtKB-KW"/>
</dbReference>
<protein>
    <submittedName>
        <fullName evidence="2">Tyrosine kinase</fullName>
    </submittedName>
</protein>
<dbReference type="InterPro" id="IPR006598">
    <property type="entry name" value="CAP10"/>
</dbReference>
<keyword evidence="3" id="KW-1185">Reference proteome</keyword>
<dbReference type="SUPFAM" id="SSF56112">
    <property type="entry name" value="Protein kinase-like (PK-like)"/>
    <property type="match status" value="1"/>
</dbReference>
<dbReference type="InterPro" id="IPR051091">
    <property type="entry name" value="O-Glucosyltr/Glycosyltrsf_90"/>
</dbReference>
<dbReference type="InterPro" id="IPR011009">
    <property type="entry name" value="Kinase-like_dom_sf"/>
</dbReference>
<dbReference type="PANTHER" id="PTHR12203">
    <property type="entry name" value="KDEL LYS-ASP-GLU-LEU CONTAINING - RELATED"/>
    <property type="match status" value="1"/>
</dbReference>
<dbReference type="GeneID" id="65099862"/>
<accession>A0A291B0S7</accession>
<name>A0A291B0S7_9VIRU</name>
<dbReference type="EMBL" id="MF599468">
    <property type="protein sequence ID" value="ATE87099.1"/>
    <property type="molecule type" value="Genomic_DNA"/>
</dbReference>
<dbReference type="RefSeq" id="YP_010084842.1">
    <property type="nucleotide sequence ID" value="NC_055165.1"/>
</dbReference>
<organism evidence="2">
    <name type="scientific">Shrimp hemocyte iridescent virus</name>
    <dbReference type="NCBI Taxonomy" id="2039780"/>
    <lineage>
        <taxon>Viruses</taxon>
        <taxon>Varidnaviria</taxon>
        <taxon>Bamfordvirae</taxon>
        <taxon>Nucleocytoviricota</taxon>
        <taxon>Megaviricetes</taxon>
        <taxon>Pimascovirales</taxon>
        <taxon>Pimascovirales incertae sedis</taxon>
        <taxon>Iridoviridae</taxon>
        <taxon>Betairidovirinae</taxon>
        <taxon>Decapodiridovirus</taxon>
        <taxon>Decapodiridovirus litopenaeus1</taxon>
        <taxon>Decapod iridescent virus 1</taxon>
    </lineage>
</organism>
<evidence type="ECO:0000313" key="3">
    <source>
        <dbReference type="Proteomes" id="UP000297192"/>
    </source>
</evidence>
<evidence type="ECO:0000313" key="2">
    <source>
        <dbReference type="EMBL" id="ATE87099.1"/>
    </source>
</evidence>
<dbReference type="Proteomes" id="UP000297192">
    <property type="component" value="Segment"/>
</dbReference>
<sequence>MNESLSTSIYSLNLSEMPPSSRMTVQECKAYVNEKMIPNAFFPEIEQDVMGNEEQFNSSRIRKNLIEKPIPSFNKNAFKEKNVLPNKFWYKNKNLDSRSVSNTFNYLFHKFKKGIFIRIANNKLESFIPFENVNFQNEYSHLIEIDPKFGSMENFMKYVSGKLGYRNFQKVKPKEEWVANNPLLRFETVNPKNDSVAAMSANNKVILQDMFETLCEKRNVPDIEFFINRRDFPQIKMNDTEAYNHIWGGSNHPLVSHKYEKYAPILSGSTSEMYADIAFPTYEDWARCINQKYGTVFPNACREYPKIEKIQWNEKIAKAVFRGTTTGAGVTPETNQRIKVMDMAETPQGKKLLNVGITKWNLRPRKLQDAKYIQTIERRNGYPKANRLSLQEQSQYKYILNLEGHVAAYRLSYEMSSGSVILLADSKWKMWYHHLIKPYVHYVPVKEDLSDLFSQIEWCKQNDEKCQAIAKNALNFYSMYLNEDGVLDFLEKELWEISKQTKTYEYLPDLVLWNVENEKTQLNKIVFSEEVFRYDAPKTPRCIGLLDGMLQVFRSKSISELDWKETLFENINGQVDIFNMNGMYIVGKKSSHEGKQLEHDHENYIGLYGVNKLVAKVPNFAYVFGPIKDAQDMVFMEHVPGLSFMDWIKSRYYNFKDFLSILVQINLALNVAQNYNGFIHNDLYPWNIIIKQNNEGREFHYFMNFSSSGERNIVTMKPNFIPVIVDYGKARCIIYEEEYGNVDHGICNLYQQTSISDTLSILYGSLAVLKDEGKLTQNEYKLLEFPQKIGVKNHTNITRWTTFGSFFKFKPSTKSFINPKSFIDFIFMTFKNDKPQMKKSTTFSFEMENGINPVTTKNFVQTGNWFQALMGFVQHVDKSRQPQTSNLFFQKIMKNIIQRRSMWTDYEIRKIGSQLEFQWSKVKKLLEIEKQKVLNSKLPENNFPKPEAVYLDEEITPEYVKNNRGNLYSDDWLTIWQMMLEANLFNVTTIEYSDFIRLNGFLYHNAIASNNTMRKLHDSLG</sequence>
<dbReference type="Gene3D" id="1.10.510.10">
    <property type="entry name" value="Transferase(Phosphotransferase) domain 1"/>
    <property type="match status" value="1"/>
</dbReference>
<feature type="domain" description="Glycosyl transferase CAP10" evidence="1">
    <location>
        <begin position="219"/>
        <end position="505"/>
    </location>
</feature>
<reference evidence="2" key="1">
    <citation type="journal article" date="2017" name="Arch. Virol.">
        <title>Complete genome sequence of shrimp hemocyte iridescent virus (SHIV) isolated from white leg shrimp, Litopenaeus vannamei.</title>
        <authorList>
            <person name="Qiu L."/>
            <person name="Chen M.M."/>
            <person name="Wang R.Y."/>
            <person name="Wan X.Y."/>
            <person name="Li C."/>
            <person name="Zhang Q.L."/>
            <person name="Dong X."/>
            <person name="Yang B."/>
            <person name="Xiang J.H."/>
            <person name="Huang J."/>
        </authorList>
    </citation>
    <scope>NUCLEOTIDE SEQUENCE [LARGE SCALE GENOMIC DNA]</scope>
    <source>
        <strain evidence="2">20141215</strain>
    </source>
</reference>
<dbReference type="PANTHER" id="PTHR12203:SF119">
    <property type="entry name" value="GLYCOSYL TRANSFERASE CAP10 DOMAIN-CONTAINING PROTEIN"/>
    <property type="match status" value="1"/>
</dbReference>
<dbReference type="Pfam" id="PF05686">
    <property type="entry name" value="Glyco_transf_90"/>
    <property type="match status" value="1"/>
</dbReference>
<gene>
    <name evidence="2" type="primary">90R</name>
</gene>
<keyword evidence="2" id="KW-0418">Kinase</keyword>